<organism evidence="1">
    <name type="scientific">Brassica napus</name>
    <name type="common">Rape</name>
    <dbReference type="NCBI Taxonomy" id="3708"/>
    <lineage>
        <taxon>Eukaryota</taxon>
        <taxon>Viridiplantae</taxon>
        <taxon>Streptophyta</taxon>
        <taxon>Embryophyta</taxon>
        <taxon>Tracheophyta</taxon>
        <taxon>Spermatophyta</taxon>
        <taxon>Magnoliopsida</taxon>
        <taxon>eudicotyledons</taxon>
        <taxon>Gunneridae</taxon>
        <taxon>Pentapetalae</taxon>
        <taxon>rosids</taxon>
        <taxon>malvids</taxon>
        <taxon>Brassicales</taxon>
        <taxon>Brassicaceae</taxon>
        <taxon>Brassiceae</taxon>
        <taxon>Brassica</taxon>
    </lineage>
</organism>
<gene>
    <name evidence="1" type="ORF">DARMORV10_A06P25680.1</name>
</gene>
<sequence length="67" mass="7521">MNQKPGYVGGRAVAVKPRARSRAEQRRCRSCFRISPNPAQKVSRKMQLNSLLSPTRRRCLFGSSAAM</sequence>
<dbReference type="EMBL" id="HG994360">
    <property type="protein sequence ID" value="CAF2086660.1"/>
    <property type="molecule type" value="Genomic_DNA"/>
</dbReference>
<accession>A0A816SRF4</accession>
<evidence type="ECO:0000313" key="1">
    <source>
        <dbReference type="EMBL" id="CAF2086660.1"/>
    </source>
</evidence>
<name>A0A816SRF4_BRANA</name>
<reference evidence="1" key="1">
    <citation type="submission" date="2021-01" db="EMBL/GenBank/DDBJ databases">
        <authorList>
            <consortium name="Genoscope - CEA"/>
            <person name="William W."/>
        </authorList>
    </citation>
    <scope>NUCLEOTIDE SEQUENCE</scope>
</reference>
<dbReference type="Proteomes" id="UP001295469">
    <property type="component" value="Chromosome A06"/>
</dbReference>
<proteinExistence type="predicted"/>
<protein>
    <submittedName>
        <fullName evidence="1">(rape) hypothetical protein</fullName>
    </submittedName>
</protein>
<dbReference type="AlphaFoldDB" id="A0A816SRF4"/>